<organism evidence="2 3">
    <name type="scientific">Allomyces macrogynus (strain ATCC 38327)</name>
    <name type="common">Allomyces javanicus var. macrogynus</name>
    <dbReference type="NCBI Taxonomy" id="578462"/>
    <lineage>
        <taxon>Eukaryota</taxon>
        <taxon>Fungi</taxon>
        <taxon>Fungi incertae sedis</taxon>
        <taxon>Blastocladiomycota</taxon>
        <taxon>Blastocladiomycetes</taxon>
        <taxon>Blastocladiales</taxon>
        <taxon>Blastocladiaceae</taxon>
        <taxon>Allomyces</taxon>
    </lineage>
</organism>
<reference evidence="3" key="2">
    <citation type="submission" date="2009-11" db="EMBL/GenBank/DDBJ databases">
        <title>The Genome Sequence of Allomyces macrogynus strain ATCC 38327.</title>
        <authorList>
            <consortium name="The Broad Institute Genome Sequencing Platform"/>
            <person name="Russ C."/>
            <person name="Cuomo C."/>
            <person name="Shea T."/>
            <person name="Young S.K."/>
            <person name="Zeng Q."/>
            <person name="Koehrsen M."/>
            <person name="Haas B."/>
            <person name="Borodovsky M."/>
            <person name="Guigo R."/>
            <person name="Alvarado L."/>
            <person name="Berlin A."/>
            <person name="Borenstein D."/>
            <person name="Chen Z."/>
            <person name="Engels R."/>
            <person name="Freedman E."/>
            <person name="Gellesch M."/>
            <person name="Goldberg J."/>
            <person name="Griggs A."/>
            <person name="Gujja S."/>
            <person name="Heiman D."/>
            <person name="Hepburn T."/>
            <person name="Howarth C."/>
            <person name="Jen D."/>
            <person name="Larson L."/>
            <person name="Lewis B."/>
            <person name="Mehta T."/>
            <person name="Park D."/>
            <person name="Pearson M."/>
            <person name="Roberts A."/>
            <person name="Saif S."/>
            <person name="Shenoy N."/>
            <person name="Sisk P."/>
            <person name="Stolte C."/>
            <person name="Sykes S."/>
            <person name="Walk T."/>
            <person name="White J."/>
            <person name="Yandava C."/>
            <person name="Burger G."/>
            <person name="Gray M.W."/>
            <person name="Holland P.W.H."/>
            <person name="King N."/>
            <person name="Lang F.B.F."/>
            <person name="Roger A.J."/>
            <person name="Ruiz-Trillo I."/>
            <person name="Lander E."/>
            <person name="Nusbaum C."/>
        </authorList>
    </citation>
    <scope>NUCLEOTIDE SEQUENCE [LARGE SCALE GENOMIC DNA]</scope>
    <source>
        <strain evidence="3">ATCC 38327</strain>
    </source>
</reference>
<protein>
    <recommendedName>
        <fullName evidence="4">SH3 domain-containing protein</fullName>
    </recommendedName>
</protein>
<feature type="compositionally biased region" description="Low complexity" evidence="1">
    <location>
        <begin position="147"/>
        <end position="156"/>
    </location>
</feature>
<proteinExistence type="predicted"/>
<evidence type="ECO:0008006" key="4">
    <source>
        <dbReference type="Google" id="ProtNLM"/>
    </source>
</evidence>
<feature type="region of interest" description="Disordered" evidence="1">
    <location>
        <begin position="122"/>
        <end position="186"/>
    </location>
</feature>
<feature type="region of interest" description="Disordered" evidence="1">
    <location>
        <begin position="1"/>
        <end position="20"/>
    </location>
</feature>
<name>A0A0L0SWS2_ALLM3</name>
<feature type="compositionally biased region" description="Basic and acidic residues" evidence="1">
    <location>
        <begin position="240"/>
        <end position="251"/>
    </location>
</feature>
<gene>
    <name evidence="2" type="ORF">AMAG_11454</name>
</gene>
<dbReference type="SUPFAM" id="SSF50044">
    <property type="entry name" value="SH3-domain"/>
    <property type="match status" value="1"/>
</dbReference>
<dbReference type="EMBL" id="GG745351">
    <property type="protein sequence ID" value="KNE66983.1"/>
    <property type="molecule type" value="Genomic_DNA"/>
</dbReference>
<keyword evidence="3" id="KW-1185">Reference proteome</keyword>
<sequence length="251" mass="26338">MTHAADHLARPRVWPTPPRPAAIEEEVAPPTIARTLPREDVSDAAAAQAEVPVKFRAYVGVPLVADASFMRRLPDEIDVMCGDTVVLDWAWEDAWAQGTNLTTGHDGTFPLAVISTIAGAGGTVTEQPVTPASPDDDDDDDDDGTNRTPSPSSCATPRPPPRPPREPSSMSGFTGSSSRTSSPALDRVVSVCTRRTASLRSVVGRCAISAAASPTTARPGGAAWRQTAVSGASTLDDEVDGGRQAEREDDN</sequence>
<reference evidence="2 3" key="1">
    <citation type="submission" date="2009-11" db="EMBL/GenBank/DDBJ databases">
        <title>Annotation of Allomyces macrogynus ATCC 38327.</title>
        <authorList>
            <consortium name="The Broad Institute Genome Sequencing Platform"/>
            <person name="Russ C."/>
            <person name="Cuomo C."/>
            <person name="Burger G."/>
            <person name="Gray M.W."/>
            <person name="Holland P.W.H."/>
            <person name="King N."/>
            <person name="Lang F.B.F."/>
            <person name="Roger A.J."/>
            <person name="Ruiz-Trillo I."/>
            <person name="Young S.K."/>
            <person name="Zeng Q."/>
            <person name="Gargeya S."/>
            <person name="Fitzgerald M."/>
            <person name="Haas B."/>
            <person name="Abouelleil A."/>
            <person name="Alvarado L."/>
            <person name="Arachchi H.M."/>
            <person name="Berlin A."/>
            <person name="Chapman S.B."/>
            <person name="Gearin G."/>
            <person name="Goldberg J."/>
            <person name="Griggs A."/>
            <person name="Gujja S."/>
            <person name="Hansen M."/>
            <person name="Heiman D."/>
            <person name="Howarth C."/>
            <person name="Larimer J."/>
            <person name="Lui A."/>
            <person name="MacDonald P.J.P."/>
            <person name="McCowen C."/>
            <person name="Montmayeur A."/>
            <person name="Murphy C."/>
            <person name="Neiman D."/>
            <person name="Pearson M."/>
            <person name="Priest M."/>
            <person name="Roberts A."/>
            <person name="Saif S."/>
            <person name="Shea T."/>
            <person name="Sisk P."/>
            <person name="Stolte C."/>
            <person name="Sykes S."/>
            <person name="Wortman J."/>
            <person name="Nusbaum C."/>
            <person name="Birren B."/>
        </authorList>
    </citation>
    <scope>NUCLEOTIDE SEQUENCE [LARGE SCALE GENOMIC DNA]</scope>
    <source>
        <strain evidence="2 3">ATCC 38327</strain>
    </source>
</reference>
<dbReference type="AlphaFoldDB" id="A0A0L0SWS2"/>
<evidence type="ECO:0000313" key="2">
    <source>
        <dbReference type="EMBL" id="KNE66983.1"/>
    </source>
</evidence>
<feature type="compositionally biased region" description="Low complexity" evidence="1">
    <location>
        <begin position="167"/>
        <end position="182"/>
    </location>
</feature>
<dbReference type="OrthoDB" id="5595608at2759"/>
<feature type="region of interest" description="Disordered" evidence="1">
    <location>
        <begin position="212"/>
        <end position="251"/>
    </location>
</feature>
<accession>A0A0L0SWS2</accession>
<feature type="compositionally biased region" description="Acidic residues" evidence="1">
    <location>
        <begin position="134"/>
        <end position="143"/>
    </location>
</feature>
<dbReference type="Gene3D" id="2.30.30.40">
    <property type="entry name" value="SH3 Domains"/>
    <property type="match status" value="1"/>
</dbReference>
<dbReference type="VEuPathDB" id="FungiDB:AMAG_11454"/>
<dbReference type="InterPro" id="IPR036028">
    <property type="entry name" value="SH3-like_dom_sf"/>
</dbReference>
<dbReference type="Proteomes" id="UP000054350">
    <property type="component" value="Unassembled WGS sequence"/>
</dbReference>
<evidence type="ECO:0000313" key="3">
    <source>
        <dbReference type="Proteomes" id="UP000054350"/>
    </source>
</evidence>
<evidence type="ECO:0000256" key="1">
    <source>
        <dbReference type="SAM" id="MobiDB-lite"/>
    </source>
</evidence>